<dbReference type="NCBIfam" id="TIGR02962">
    <property type="entry name" value="hdxy_isourate"/>
    <property type="match status" value="1"/>
</dbReference>
<dbReference type="PRINTS" id="PR00189">
    <property type="entry name" value="TRNSTHYRETIN"/>
</dbReference>
<dbReference type="PANTHER" id="PTHR10395">
    <property type="entry name" value="URICASE AND TRANSTHYRETIN-RELATED"/>
    <property type="match status" value="1"/>
</dbReference>
<evidence type="ECO:0000256" key="2">
    <source>
        <dbReference type="ARBA" id="ARBA00002704"/>
    </source>
</evidence>
<comment type="function">
    <text evidence="2">Catalyzes the hydrolysis of 5-hydroxyisourate (HIU) to 2-oxo-4-hydroxy-4-carboxy-5-ureidoimidazoline (OHCU).</text>
</comment>
<protein>
    <recommendedName>
        <fullName evidence="8">5-hydroxyisourate hydrolase</fullName>
        <shortName evidence="8">HIU hydrolase</shortName>
        <shortName evidence="8">HIUHase</shortName>
        <ecNumber evidence="8">3.5.2.17</ecNumber>
    </recommendedName>
</protein>
<gene>
    <name evidence="10" type="ORF">SAMN05421833_101266</name>
</gene>
<keyword evidence="11" id="KW-1185">Reference proteome</keyword>
<evidence type="ECO:0000313" key="10">
    <source>
        <dbReference type="EMBL" id="SIQ24780.1"/>
    </source>
</evidence>
<keyword evidence="6 8" id="KW-0378">Hydrolase</keyword>
<dbReference type="SMART" id="SM00095">
    <property type="entry name" value="TR_THY"/>
    <property type="match status" value="1"/>
</dbReference>
<proteinExistence type="inferred from homology"/>
<dbReference type="GeneID" id="97498292"/>
<dbReference type="InterPro" id="IPR023416">
    <property type="entry name" value="Transthyretin/HIU_hydrolase_d"/>
</dbReference>
<dbReference type="PANTHER" id="PTHR10395:SF7">
    <property type="entry name" value="5-HYDROXYISOURATE HYDROLASE"/>
    <property type="match status" value="1"/>
</dbReference>
<evidence type="ECO:0000256" key="3">
    <source>
        <dbReference type="ARBA" id="ARBA00009850"/>
    </source>
</evidence>
<reference evidence="11" key="1">
    <citation type="submission" date="2017-01" db="EMBL/GenBank/DDBJ databases">
        <authorList>
            <person name="Varghese N."/>
            <person name="Submissions S."/>
        </authorList>
    </citation>
    <scope>NUCLEOTIDE SEQUENCE [LARGE SCALE GENOMIC DNA]</scope>
    <source>
        <strain evidence="11">ATCC 12950</strain>
    </source>
</reference>
<dbReference type="AlphaFoldDB" id="A0A1N6R789"/>
<evidence type="ECO:0000256" key="5">
    <source>
        <dbReference type="ARBA" id="ARBA00022631"/>
    </source>
</evidence>
<dbReference type="RefSeq" id="WP_030508952.1">
    <property type="nucleotide sequence ID" value="NZ_CP192071.1"/>
</dbReference>
<feature type="domain" description="Transthyretin/hydroxyisourate hydrolase" evidence="9">
    <location>
        <begin position="1"/>
        <end position="114"/>
    </location>
</feature>
<dbReference type="SUPFAM" id="SSF49472">
    <property type="entry name" value="Transthyretin (synonym: prealbumin)"/>
    <property type="match status" value="1"/>
</dbReference>
<dbReference type="CDD" id="cd05822">
    <property type="entry name" value="TLP_HIUase"/>
    <property type="match status" value="1"/>
</dbReference>
<dbReference type="InterPro" id="IPR014306">
    <property type="entry name" value="Hydroxyisourate_hydrolase"/>
</dbReference>
<comment type="similarity">
    <text evidence="3 8">Belongs to the transthyretin family. 5-hydroxyisourate hydrolase subfamily.</text>
</comment>
<evidence type="ECO:0000256" key="6">
    <source>
        <dbReference type="ARBA" id="ARBA00022801"/>
    </source>
</evidence>
<dbReference type="EC" id="3.5.2.17" evidence="8"/>
<dbReference type="InterPro" id="IPR000895">
    <property type="entry name" value="Transthyretin/HIU_hydrolase"/>
</dbReference>
<dbReference type="STRING" id="58117.SAMN05421833_101266"/>
<dbReference type="InterPro" id="IPR023418">
    <property type="entry name" value="Thyroxine_BS"/>
</dbReference>
<comment type="catalytic activity">
    <reaction evidence="1 8">
        <text>5-hydroxyisourate + H2O = 5-hydroxy-2-oxo-4-ureido-2,5-dihydro-1H-imidazole-5-carboxylate + H(+)</text>
        <dbReference type="Rhea" id="RHEA:23736"/>
        <dbReference type="ChEBI" id="CHEBI:15377"/>
        <dbReference type="ChEBI" id="CHEBI:15378"/>
        <dbReference type="ChEBI" id="CHEBI:18072"/>
        <dbReference type="ChEBI" id="CHEBI:58639"/>
        <dbReference type="EC" id="3.5.2.17"/>
    </reaction>
</comment>
<keyword evidence="5 8" id="KW-0659">Purine metabolism</keyword>
<dbReference type="EMBL" id="FTNI01000001">
    <property type="protein sequence ID" value="SIQ24780.1"/>
    <property type="molecule type" value="Genomic_DNA"/>
</dbReference>
<dbReference type="OrthoDB" id="9792386at2"/>
<feature type="binding site" evidence="7">
    <location>
        <position position="44"/>
    </location>
    <ligand>
        <name>substrate</name>
    </ligand>
</feature>
<dbReference type="InterPro" id="IPR036817">
    <property type="entry name" value="Transthyretin/HIU_hydrolase_sf"/>
</dbReference>
<dbReference type="GO" id="GO:0033971">
    <property type="term" value="F:hydroxyisourate hydrolase activity"/>
    <property type="evidence" value="ECO:0007669"/>
    <property type="project" value="UniProtKB-EC"/>
</dbReference>
<evidence type="ECO:0000256" key="7">
    <source>
        <dbReference type="PIRSR" id="PIRSR600895-51"/>
    </source>
</evidence>
<evidence type="ECO:0000256" key="4">
    <source>
        <dbReference type="ARBA" id="ARBA00011881"/>
    </source>
</evidence>
<dbReference type="GO" id="GO:0006144">
    <property type="term" value="P:purine nucleobase metabolic process"/>
    <property type="evidence" value="ECO:0007669"/>
    <property type="project" value="UniProtKB-KW"/>
</dbReference>
<dbReference type="PROSITE" id="PS00768">
    <property type="entry name" value="TRANSTHYRETIN_1"/>
    <property type="match status" value="1"/>
</dbReference>
<sequence>MSLSTHVLDTAAGRPAKDLFVRLSRRAAHGFVPVAEGRTDGDGRIREWTPLGREWDPAGDPRPGTYRLVFDTGAYLGDEAFFPEVSVVFSIREAGEHYHVPLLLSPFAYSTYRGS</sequence>
<organism evidence="10 11">
    <name type="scientific">Microbispora rosea</name>
    <dbReference type="NCBI Taxonomy" id="58117"/>
    <lineage>
        <taxon>Bacteria</taxon>
        <taxon>Bacillati</taxon>
        <taxon>Actinomycetota</taxon>
        <taxon>Actinomycetes</taxon>
        <taxon>Streptosporangiales</taxon>
        <taxon>Streptosporangiaceae</taxon>
        <taxon>Microbispora</taxon>
    </lineage>
</organism>
<dbReference type="Gene3D" id="2.60.40.180">
    <property type="entry name" value="Transthyretin/hydroxyisourate hydrolase domain"/>
    <property type="match status" value="1"/>
</dbReference>
<evidence type="ECO:0000256" key="8">
    <source>
        <dbReference type="RuleBase" id="RU361270"/>
    </source>
</evidence>
<evidence type="ECO:0000259" key="9">
    <source>
        <dbReference type="SMART" id="SM00095"/>
    </source>
</evidence>
<feature type="binding site" evidence="7">
    <location>
        <position position="112"/>
    </location>
    <ligand>
        <name>substrate</name>
    </ligand>
</feature>
<dbReference type="Proteomes" id="UP000186096">
    <property type="component" value="Unassembled WGS sequence"/>
</dbReference>
<name>A0A1N6R789_9ACTN</name>
<comment type="subunit">
    <text evidence="4 8">Homotetramer.</text>
</comment>
<evidence type="ECO:0000256" key="1">
    <source>
        <dbReference type="ARBA" id="ARBA00001043"/>
    </source>
</evidence>
<feature type="binding site" evidence="7">
    <location>
        <position position="6"/>
    </location>
    <ligand>
        <name>substrate</name>
    </ligand>
</feature>
<evidence type="ECO:0000313" key="11">
    <source>
        <dbReference type="Proteomes" id="UP000186096"/>
    </source>
</evidence>
<accession>A0A1N6R789</accession>
<dbReference type="Pfam" id="PF00576">
    <property type="entry name" value="Transthyretin"/>
    <property type="match status" value="1"/>
</dbReference>